<dbReference type="Pfam" id="PF11876">
    <property type="entry name" value="TsiV"/>
    <property type="match status" value="1"/>
</dbReference>
<dbReference type="InterPro" id="IPR021815">
    <property type="entry name" value="TsiV"/>
</dbReference>
<protein>
    <recommendedName>
        <fullName evidence="3">DUF3396 domain-containing protein</fullName>
    </recommendedName>
</protein>
<sequence length="279" mass="31414">MREGLNLCIYMDRPHQEVAPGVAHALNVYLEAVGMNALAWYPDDEGDWSKLDAPRWEALRSELLAPDSPGAHVFKMCERPDAAPSYEVEYCGKDREDLLLGAVCALSFWLPTEYMEEHGPEKVRALALELAGPLPFCSAHAGLAFKHIGTPKELRTLRLRYPGMDDCDLMRVSWTLGTRVRGPSWMNFLGPPVLHELGGAQGLRSHLSSPGINVQELPGERALITLGPWPDAGDTEQGRDLPHYRELARVLEPWLYHEPSLQDPVASEETRRWERRFLD</sequence>
<dbReference type="AlphaFoldDB" id="A0A1L9B1B4"/>
<reference evidence="1 2" key="2">
    <citation type="submission" date="2016-12" db="EMBL/GenBank/DDBJ databases">
        <title>Draft Genome Sequence of Cystobacter ferrugineus Strain Cbfe23.</title>
        <authorList>
            <person name="Akbar S."/>
            <person name="Dowd S.E."/>
            <person name="Stevens D.C."/>
        </authorList>
    </citation>
    <scope>NUCLEOTIDE SEQUENCE [LARGE SCALE GENOMIC DNA]</scope>
    <source>
        <strain evidence="1 2">Cbfe23</strain>
    </source>
</reference>
<accession>A0A1L9B1B4</accession>
<organism evidence="1 2">
    <name type="scientific">Cystobacter ferrugineus</name>
    <dbReference type="NCBI Taxonomy" id="83449"/>
    <lineage>
        <taxon>Bacteria</taxon>
        <taxon>Pseudomonadati</taxon>
        <taxon>Myxococcota</taxon>
        <taxon>Myxococcia</taxon>
        <taxon>Myxococcales</taxon>
        <taxon>Cystobacterineae</taxon>
        <taxon>Archangiaceae</taxon>
        <taxon>Cystobacter</taxon>
    </lineage>
</organism>
<reference evidence="2" key="1">
    <citation type="submission" date="2016-11" db="EMBL/GenBank/DDBJ databases">
        <authorList>
            <person name="Shukria A."/>
            <person name="Stevens D.C."/>
        </authorList>
    </citation>
    <scope>NUCLEOTIDE SEQUENCE [LARGE SCALE GENOMIC DNA]</scope>
    <source>
        <strain evidence="2">Cbfe23</strain>
    </source>
</reference>
<name>A0A1L9B1B4_9BACT</name>
<evidence type="ECO:0000313" key="2">
    <source>
        <dbReference type="Proteomes" id="UP000182229"/>
    </source>
</evidence>
<dbReference type="EMBL" id="MPIN01000012">
    <property type="protein sequence ID" value="OJH36054.1"/>
    <property type="molecule type" value="Genomic_DNA"/>
</dbReference>
<proteinExistence type="predicted"/>
<evidence type="ECO:0008006" key="3">
    <source>
        <dbReference type="Google" id="ProtNLM"/>
    </source>
</evidence>
<dbReference type="Proteomes" id="UP000182229">
    <property type="component" value="Unassembled WGS sequence"/>
</dbReference>
<evidence type="ECO:0000313" key="1">
    <source>
        <dbReference type="EMBL" id="OJH36054.1"/>
    </source>
</evidence>
<keyword evidence="2" id="KW-1185">Reference proteome</keyword>
<comment type="caution">
    <text evidence="1">The sequence shown here is derived from an EMBL/GenBank/DDBJ whole genome shotgun (WGS) entry which is preliminary data.</text>
</comment>
<gene>
    <name evidence="1" type="ORF">BON30_36295</name>
</gene>